<dbReference type="AlphaFoldDB" id="A0A9P6HM46"/>
<feature type="compositionally biased region" description="Polar residues" evidence="1">
    <location>
        <begin position="157"/>
        <end position="173"/>
    </location>
</feature>
<feature type="region of interest" description="Disordered" evidence="1">
    <location>
        <begin position="87"/>
        <end position="288"/>
    </location>
</feature>
<sequence>MCKNCGQKPVYKGHQFCGKGCAGSWQSANGSSMSSSWYGQPYYNQQRSWGPVQPPRQQQYLQGHIPGYHQDQGQGVAGIFSGLLKSLVSPTQPRPQSPKRRPTLPSPPHTFHASGSNSRDPLRNAPLNPPDNSTFSGVGGRTSPRSPAPRSPGSSSQQFHTPTASPTLGTQDLGTGGPTNGQRASLSPPSPMSQIQSSTSGQGSTASDMDTSPPTYTPVDDALPDDDENIDLSAYPDEDPTPTSNNDNNGPKPARPPTQGQGSARVTLPPPGDGRRGGRPLDPNDPSYSATLRYITANSSQPPKCRLKGCNNPVFVDKYTRGRSDYCSQRHREEAVNSRQVIPCIMCGIMPRSREDHFCSRTCRDAACHA</sequence>
<gene>
    <name evidence="2" type="ORF">BJ322DRAFT_1036900</name>
</gene>
<keyword evidence="3" id="KW-1185">Reference proteome</keyword>
<proteinExistence type="predicted"/>
<reference evidence="2" key="2">
    <citation type="submission" date="2020-11" db="EMBL/GenBank/DDBJ databases">
        <authorList>
            <consortium name="DOE Joint Genome Institute"/>
            <person name="Kuo A."/>
            <person name="Miyauchi S."/>
            <person name="Kiss E."/>
            <person name="Drula E."/>
            <person name="Kohler A."/>
            <person name="Sanchez-Garcia M."/>
            <person name="Andreopoulos B."/>
            <person name="Barry K.W."/>
            <person name="Bonito G."/>
            <person name="Buee M."/>
            <person name="Carver A."/>
            <person name="Chen C."/>
            <person name="Cichocki N."/>
            <person name="Clum A."/>
            <person name="Culley D."/>
            <person name="Crous P.W."/>
            <person name="Fauchery L."/>
            <person name="Girlanda M."/>
            <person name="Hayes R."/>
            <person name="Keri Z."/>
            <person name="Labutti K."/>
            <person name="Lipzen A."/>
            <person name="Lombard V."/>
            <person name="Magnuson J."/>
            <person name="Maillard F."/>
            <person name="Morin E."/>
            <person name="Murat C."/>
            <person name="Nolan M."/>
            <person name="Ohm R."/>
            <person name="Pangilinan J."/>
            <person name="Pereira M."/>
            <person name="Perotto S."/>
            <person name="Peter M."/>
            <person name="Riley R."/>
            <person name="Sitrit Y."/>
            <person name="Stielow B."/>
            <person name="Szollosi G."/>
            <person name="Zifcakova L."/>
            <person name="Stursova M."/>
            <person name="Spatafora J.W."/>
            <person name="Tedersoo L."/>
            <person name="Vaario L.-M."/>
            <person name="Yamada A."/>
            <person name="Yan M."/>
            <person name="Wang P."/>
            <person name="Xu J."/>
            <person name="Bruns T."/>
            <person name="Baldrian P."/>
            <person name="Vilgalys R."/>
            <person name="Henrissat B."/>
            <person name="Grigoriev I.V."/>
            <person name="Hibbett D."/>
            <person name="Nagy L.G."/>
            <person name="Martin F.M."/>
        </authorList>
    </citation>
    <scope>NUCLEOTIDE SEQUENCE</scope>
    <source>
        <strain evidence="2">UH-Tt-Lm1</strain>
    </source>
</reference>
<evidence type="ECO:0000313" key="2">
    <source>
        <dbReference type="EMBL" id="KAF9790508.1"/>
    </source>
</evidence>
<evidence type="ECO:0000256" key="1">
    <source>
        <dbReference type="SAM" id="MobiDB-lite"/>
    </source>
</evidence>
<dbReference type="EMBL" id="WIUZ02000002">
    <property type="protein sequence ID" value="KAF9790508.1"/>
    <property type="molecule type" value="Genomic_DNA"/>
</dbReference>
<protein>
    <submittedName>
        <fullName evidence="2">Uncharacterized protein</fullName>
    </submittedName>
</protein>
<accession>A0A9P6HM46</accession>
<organism evidence="2 3">
    <name type="scientific">Thelephora terrestris</name>
    <dbReference type="NCBI Taxonomy" id="56493"/>
    <lineage>
        <taxon>Eukaryota</taxon>
        <taxon>Fungi</taxon>
        <taxon>Dikarya</taxon>
        <taxon>Basidiomycota</taxon>
        <taxon>Agaricomycotina</taxon>
        <taxon>Agaricomycetes</taxon>
        <taxon>Thelephorales</taxon>
        <taxon>Thelephoraceae</taxon>
        <taxon>Thelephora</taxon>
    </lineage>
</organism>
<comment type="caution">
    <text evidence="2">The sequence shown here is derived from an EMBL/GenBank/DDBJ whole genome shotgun (WGS) entry which is preliminary data.</text>
</comment>
<dbReference type="OrthoDB" id="3171385at2759"/>
<dbReference type="Proteomes" id="UP000736335">
    <property type="component" value="Unassembled WGS sequence"/>
</dbReference>
<feature type="compositionally biased region" description="Low complexity" evidence="1">
    <location>
        <begin position="192"/>
        <end position="207"/>
    </location>
</feature>
<feature type="compositionally biased region" description="Acidic residues" evidence="1">
    <location>
        <begin position="222"/>
        <end position="240"/>
    </location>
</feature>
<name>A0A9P6HM46_9AGAM</name>
<reference evidence="2" key="1">
    <citation type="journal article" date="2020" name="Nat. Commun.">
        <title>Large-scale genome sequencing of mycorrhizal fungi provides insights into the early evolution of symbiotic traits.</title>
        <authorList>
            <person name="Miyauchi S."/>
            <person name="Kiss E."/>
            <person name="Kuo A."/>
            <person name="Drula E."/>
            <person name="Kohler A."/>
            <person name="Sanchez-Garcia M."/>
            <person name="Morin E."/>
            <person name="Andreopoulos B."/>
            <person name="Barry K.W."/>
            <person name="Bonito G."/>
            <person name="Buee M."/>
            <person name="Carver A."/>
            <person name="Chen C."/>
            <person name="Cichocki N."/>
            <person name="Clum A."/>
            <person name="Culley D."/>
            <person name="Crous P.W."/>
            <person name="Fauchery L."/>
            <person name="Girlanda M."/>
            <person name="Hayes R.D."/>
            <person name="Keri Z."/>
            <person name="LaButti K."/>
            <person name="Lipzen A."/>
            <person name="Lombard V."/>
            <person name="Magnuson J."/>
            <person name="Maillard F."/>
            <person name="Murat C."/>
            <person name="Nolan M."/>
            <person name="Ohm R.A."/>
            <person name="Pangilinan J."/>
            <person name="Pereira M.F."/>
            <person name="Perotto S."/>
            <person name="Peter M."/>
            <person name="Pfister S."/>
            <person name="Riley R."/>
            <person name="Sitrit Y."/>
            <person name="Stielow J.B."/>
            <person name="Szollosi G."/>
            <person name="Zifcakova L."/>
            <person name="Stursova M."/>
            <person name="Spatafora J.W."/>
            <person name="Tedersoo L."/>
            <person name="Vaario L.M."/>
            <person name="Yamada A."/>
            <person name="Yan M."/>
            <person name="Wang P."/>
            <person name="Xu J."/>
            <person name="Bruns T."/>
            <person name="Baldrian P."/>
            <person name="Vilgalys R."/>
            <person name="Dunand C."/>
            <person name="Henrissat B."/>
            <person name="Grigoriev I.V."/>
            <person name="Hibbett D."/>
            <person name="Nagy L.G."/>
            <person name="Martin F.M."/>
        </authorList>
    </citation>
    <scope>NUCLEOTIDE SEQUENCE</scope>
    <source>
        <strain evidence="2">UH-Tt-Lm1</strain>
    </source>
</reference>
<evidence type="ECO:0000313" key="3">
    <source>
        <dbReference type="Proteomes" id="UP000736335"/>
    </source>
</evidence>